<evidence type="ECO:0000256" key="2">
    <source>
        <dbReference type="ARBA" id="ARBA00022676"/>
    </source>
</evidence>
<dbReference type="Pfam" id="PF05637">
    <property type="entry name" value="Glyco_transf_34"/>
    <property type="match status" value="1"/>
</dbReference>
<dbReference type="Proteomes" id="UP001149074">
    <property type="component" value="Unassembled WGS sequence"/>
</dbReference>
<proteinExistence type="inferred from homology"/>
<gene>
    <name evidence="6" type="ORF">N7532_003117</name>
</gene>
<dbReference type="GeneID" id="81354590"/>
<dbReference type="InterPro" id="IPR008630">
    <property type="entry name" value="Glyco_trans_34"/>
</dbReference>
<dbReference type="PANTHER" id="PTHR31306">
    <property type="entry name" value="ALPHA-1,6-MANNOSYLTRANSFERASE MNN11-RELATED"/>
    <property type="match status" value="1"/>
</dbReference>
<evidence type="ECO:0000313" key="7">
    <source>
        <dbReference type="Proteomes" id="UP001149074"/>
    </source>
</evidence>
<accession>A0A9W9FLZ0</accession>
<dbReference type="GO" id="GO:0000009">
    <property type="term" value="F:alpha-1,6-mannosyltransferase activity"/>
    <property type="evidence" value="ECO:0007669"/>
    <property type="project" value="TreeGrafter"/>
</dbReference>
<evidence type="ECO:0000313" key="6">
    <source>
        <dbReference type="EMBL" id="KAJ5102588.1"/>
    </source>
</evidence>
<dbReference type="AlphaFoldDB" id="A0A9W9FLZ0"/>
<feature type="transmembrane region" description="Helical" evidence="5">
    <location>
        <begin position="105"/>
        <end position="123"/>
    </location>
</feature>
<name>A0A9W9FLZ0_9EURO</name>
<feature type="compositionally biased region" description="Polar residues" evidence="4">
    <location>
        <begin position="27"/>
        <end position="38"/>
    </location>
</feature>
<keyword evidence="5" id="KW-0472">Membrane</keyword>
<comment type="similarity">
    <text evidence="1">Belongs to the glycosyltransferase 34 family.</text>
</comment>
<keyword evidence="5" id="KW-1133">Transmembrane helix</keyword>
<evidence type="ECO:0000256" key="4">
    <source>
        <dbReference type="SAM" id="MobiDB-lite"/>
    </source>
</evidence>
<organism evidence="6 7">
    <name type="scientific">Penicillium argentinense</name>
    <dbReference type="NCBI Taxonomy" id="1131581"/>
    <lineage>
        <taxon>Eukaryota</taxon>
        <taxon>Fungi</taxon>
        <taxon>Dikarya</taxon>
        <taxon>Ascomycota</taxon>
        <taxon>Pezizomycotina</taxon>
        <taxon>Eurotiomycetes</taxon>
        <taxon>Eurotiomycetidae</taxon>
        <taxon>Eurotiales</taxon>
        <taxon>Aspergillaceae</taxon>
        <taxon>Penicillium</taxon>
    </lineage>
</organism>
<dbReference type="EMBL" id="JAPQKI010000004">
    <property type="protein sequence ID" value="KAJ5102588.1"/>
    <property type="molecule type" value="Genomic_DNA"/>
</dbReference>
<protein>
    <submittedName>
        <fullName evidence="6">Uncharacterized protein</fullName>
    </submittedName>
</protein>
<reference evidence="6" key="2">
    <citation type="journal article" date="2023" name="IMA Fungus">
        <title>Comparative genomic study of the Penicillium genus elucidates a diverse pangenome and 15 lateral gene transfer events.</title>
        <authorList>
            <person name="Petersen C."/>
            <person name="Sorensen T."/>
            <person name="Nielsen M.R."/>
            <person name="Sondergaard T.E."/>
            <person name="Sorensen J.L."/>
            <person name="Fitzpatrick D.A."/>
            <person name="Frisvad J.C."/>
            <person name="Nielsen K.L."/>
        </authorList>
    </citation>
    <scope>NUCLEOTIDE SEQUENCE</scope>
    <source>
        <strain evidence="6">IBT 30761</strain>
    </source>
</reference>
<comment type="caution">
    <text evidence="6">The sequence shown here is derived from an EMBL/GenBank/DDBJ whole genome shotgun (WGS) entry which is preliminary data.</text>
</comment>
<keyword evidence="3" id="KW-0808">Transferase</keyword>
<sequence>MESRWNARAKATRIRRCEEARTEPVEPQNTGTSLAPVQRTNFSSTLLSRSSDHGLSSSALSRPCPATQRWELSLAMQFALPPRKSSHPLPGARATRLPYHRKKQLKTIAIIATAIAAILYLFSHLTSSSSSYAVAPGGTAGVVIVTVFDRNALSESYIKKIVANREDYAKRHGYTNFFASTSDYEEAVGGFPRSWALLPAVRHAMAKHPRSKYFFHLSPHALIMNPTKSLESHLLDRSQLESLMMKELPVVPPDSIIKTLGHLKEEDVDLIISQDSEDLCPGSFVLKNGDFARFFLDLWFDPLYRQYNFAKAEVHGLVRHPLFKGKNGS</sequence>
<dbReference type="RefSeq" id="XP_056475968.1">
    <property type="nucleotide sequence ID" value="XM_056615611.1"/>
</dbReference>
<evidence type="ECO:0000256" key="1">
    <source>
        <dbReference type="ARBA" id="ARBA00005664"/>
    </source>
</evidence>
<feature type="transmembrane region" description="Helical" evidence="5">
    <location>
        <begin position="129"/>
        <end position="148"/>
    </location>
</feature>
<feature type="region of interest" description="Disordered" evidence="4">
    <location>
        <begin position="1"/>
        <end position="38"/>
    </location>
</feature>
<keyword evidence="5" id="KW-0812">Transmembrane</keyword>
<keyword evidence="2" id="KW-0328">Glycosyltransferase</keyword>
<dbReference type="Gene3D" id="3.90.550.10">
    <property type="entry name" value="Spore Coat Polysaccharide Biosynthesis Protein SpsA, Chain A"/>
    <property type="match status" value="1"/>
</dbReference>
<dbReference type="PANTHER" id="PTHR31306:SF10">
    <property type="entry name" value="ALPHA-1,6-MANNOSYLTRANSFERASE MNN11-RELATED"/>
    <property type="match status" value="1"/>
</dbReference>
<dbReference type="GO" id="GO:0000136">
    <property type="term" value="C:mannan polymerase complex"/>
    <property type="evidence" value="ECO:0007669"/>
    <property type="project" value="TreeGrafter"/>
</dbReference>
<evidence type="ECO:0000256" key="3">
    <source>
        <dbReference type="ARBA" id="ARBA00022679"/>
    </source>
</evidence>
<dbReference type="InterPro" id="IPR029044">
    <property type="entry name" value="Nucleotide-diphossugar_trans"/>
</dbReference>
<evidence type="ECO:0000256" key="5">
    <source>
        <dbReference type="SAM" id="Phobius"/>
    </source>
</evidence>
<dbReference type="GO" id="GO:0006487">
    <property type="term" value="P:protein N-linked glycosylation"/>
    <property type="evidence" value="ECO:0007669"/>
    <property type="project" value="TreeGrafter"/>
</dbReference>
<reference evidence="6" key="1">
    <citation type="submission" date="2022-11" db="EMBL/GenBank/DDBJ databases">
        <authorList>
            <person name="Petersen C."/>
        </authorList>
    </citation>
    <scope>NUCLEOTIDE SEQUENCE</scope>
    <source>
        <strain evidence="6">IBT 30761</strain>
    </source>
</reference>
<dbReference type="OrthoDB" id="205108at2759"/>
<keyword evidence="7" id="KW-1185">Reference proteome</keyword>
<feature type="compositionally biased region" description="Basic and acidic residues" evidence="4">
    <location>
        <begin position="15"/>
        <end position="24"/>
    </location>
</feature>